<gene>
    <name evidence="2" type="ORF">BAR1_15310</name>
</gene>
<evidence type="ECO:0000256" key="1">
    <source>
        <dbReference type="SAM" id="Phobius"/>
    </source>
</evidence>
<keyword evidence="1" id="KW-0472">Membrane</keyword>
<evidence type="ECO:0000313" key="3">
    <source>
        <dbReference type="Proteomes" id="UP000261704"/>
    </source>
</evidence>
<keyword evidence="3" id="KW-1185">Reference proteome</keyword>
<protein>
    <submittedName>
        <fullName evidence="2">Uncharacterized protein</fullName>
    </submittedName>
</protein>
<proteinExistence type="predicted"/>
<organism evidence="2 3">
    <name type="scientific">Profundibacter amoris</name>
    <dbReference type="NCBI Taxonomy" id="2171755"/>
    <lineage>
        <taxon>Bacteria</taxon>
        <taxon>Pseudomonadati</taxon>
        <taxon>Pseudomonadota</taxon>
        <taxon>Alphaproteobacteria</taxon>
        <taxon>Rhodobacterales</taxon>
        <taxon>Paracoccaceae</taxon>
        <taxon>Profundibacter</taxon>
    </lineage>
</organism>
<feature type="transmembrane region" description="Helical" evidence="1">
    <location>
        <begin position="12"/>
        <end position="30"/>
    </location>
</feature>
<name>A0A347UK03_9RHOB</name>
<accession>A0A347UK03</accession>
<dbReference type="Proteomes" id="UP000261704">
    <property type="component" value="Chromosome"/>
</dbReference>
<dbReference type="RefSeq" id="WP_118943833.1">
    <property type="nucleotide sequence ID" value="NZ_CP032125.1"/>
</dbReference>
<feature type="transmembrane region" description="Helical" evidence="1">
    <location>
        <begin position="36"/>
        <end position="58"/>
    </location>
</feature>
<evidence type="ECO:0000313" key="2">
    <source>
        <dbReference type="EMBL" id="AXX99181.1"/>
    </source>
</evidence>
<dbReference type="OrthoDB" id="7851333at2"/>
<keyword evidence="1" id="KW-0812">Transmembrane</keyword>
<reference evidence="2 3" key="1">
    <citation type="submission" date="2018-09" db="EMBL/GenBank/DDBJ databases">
        <title>Profundibacter amoris BAR1 gen. nov., sp. nov., a new member of the Roseobacter clade isolated at Lokis Castle Vent Field on the Arctic Mid-Oceanic Ridge.</title>
        <authorList>
            <person name="Le Moine Bauer S."/>
            <person name="Sjoeberg A.G."/>
            <person name="L'Haridon S."/>
            <person name="Stokke R."/>
            <person name="Roalkvam I."/>
            <person name="Steen I.H."/>
            <person name="Dahle H."/>
        </authorList>
    </citation>
    <scope>NUCLEOTIDE SEQUENCE [LARGE SCALE GENOMIC DNA]</scope>
    <source>
        <strain evidence="2 3">BAR1</strain>
    </source>
</reference>
<dbReference type="KEGG" id="pamo:BAR1_15310"/>
<sequence>MSFVRPESRAFFWRWREVLVALVVFLWGLWLGLTSFGLIAGFGWVIAALGAVGLFAGWQRARFRIGDGGAGVVQVDERQIIYFGPHTGGSVSIEGLIRVELIPSESGTHHWLLVEPGQTSLSIPTDAEHSEDLFDAFSVLNGFATQKMLNALNARPAQPVVIWQKRTAYLH</sequence>
<dbReference type="EMBL" id="CP032125">
    <property type="protein sequence ID" value="AXX99181.1"/>
    <property type="molecule type" value="Genomic_DNA"/>
</dbReference>
<dbReference type="AlphaFoldDB" id="A0A347UK03"/>
<keyword evidence="1" id="KW-1133">Transmembrane helix</keyword>